<dbReference type="SUPFAM" id="SSF46955">
    <property type="entry name" value="Putative DNA-binding domain"/>
    <property type="match status" value="1"/>
</dbReference>
<dbReference type="PROSITE" id="PS00752">
    <property type="entry name" value="XPA_1"/>
    <property type="match status" value="1"/>
</dbReference>
<comment type="subcellular location">
    <subcellularLocation>
        <location evidence="1">Nucleus</location>
    </subcellularLocation>
</comment>
<dbReference type="GO" id="GO:0006284">
    <property type="term" value="P:base-excision repair"/>
    <property type="evidence" value="ECO:0007669"/>
    <property type="project" value="TreeGrafter"/>
</dbReference>
<accession>A0A553P2Y3</accession>
<evidence type="ECO:0000256" key="4">
    <source>
        <dbReference type="ARBA" id="ARBA00022763"/>
    </source>
</evidence>
<evidence type="ECO:0000256" key="1">
    <source>
        <dbReference type="ARBA" id="ARBA00004123"/>
    </source>
</evidence>
<dbReference type="GO" id="GO:0070914">
    <property type="term" value="P:UV-damage excision repair"/>
    <property type="evidence" value="ECO:0007669"/>
    <property type="project" value="TreeGrafter"/>
</dbReference>
<keyword evidence="4" id="KW-0227">DNA damage</keyword>
<evidence type="ECO:0000256" key="7">
    <source>
        <dbReference type="ARBA" id="ARBA00023125"/>
    </source>
</evidence>
<dbReference type="NCBIfam" id="TIGR00598">
    <property type="entry name" value="rad14"/>
    <property type="match status" value="1"/>
</dbReference>
<dbReference type="InterPro" id="IPR009061">
    <property type="entry name" value="DNA-bd_dom_put_sf"/>
</dbReference>
<evidence type="ECO:0000313" key="13">
    <source>
        <dbReference type="Proteomes" id="UP000318571"/>
    </source>
</evidence>
<evidence type="ECO:0000256" key="5">
    <source>
        <dbReference type="ARBA" id="ARBA00022771"/>
    </source>
</evidence>
<dbReference type="GO" id="GO:0000715">
    <property type="term" value="P:nucleotide-excision repair, DNA damage recognition"/>
    <property type="evidence" value="ECO:0007669"/>
    <property type="project" value="TreeGrafter"/>
</dbReference>
<keyword evidence="7" id="KW-0238">DNA-binding</keyword>
<protein>
    <recommendedName>
        <fullName evidence="11">XPA C-terminal domain-containing protein</fullName>
    </recommendedName>
</protein>
<evidence type="ECO:0000256" key="3">
    <source>
        <dbReference type="ARBA" id="ARBA00022723"/>
    </source>
</evidence>
<keyword evidence="9" id="KW-0539">Nucleus</keyword>
<dbReference type="OMA" id="EFGEDTY"/>
<keyword evidence="6" id="KW-0862">Zinc</keyword>
<dbReference type="GO" id="GO:1901255">
    <property type="term" value="P:nucleotide-excision repair involved in interstrand cross-link repair"/>
    <property type="evidence" value="ECO:0007669"/>
    <property type="project" value="TreeGrafter"/>
</dbReference>
<dbReference type="Pfam" id="PF01286">
    <property type="entry name" value="XPA_N"/>
    <property type="match status" value="1"/>
</dbReference>
<dbReference type="CDD" id="cd21076">
    <property type="entry name" value="DBD_XPA"/>
    <property type="match status" value="1"/>
</dbReference>
<dbReference type="InterPro" id="IPR000465">
    <property type="entry name" value="XPA/RAD14"/>
</dbReference>
<dbReference type="Proteomes" id="UP000318571">
    <property type="component" value="Chromosome 7"/>
</dbReference>
<dbReference type="Pfam" id="PF05181">
    <property type="entry name" value="XPA_C"/>
    <property type="match status" value="1"/>
</dbReference>
<keyword evidence="8" id="KW-0234">DNA repair</keyword>
<dbReference type="EMBL" id="VCGU01000008">
    <property type="protein sequence ID" value="TRY71992.1"/>
    <property type="molecule type" value="Genomic_DNA"/>
</dbReference>
<dbReference type="InterPro" id="IPR022656">
    <property type="entry name" value="XPA_C"/>
</dbReference>
<feature type="domain" description="XPA C-terminal" evidence="11">
    <location>
        <begin position="181"/>
        <end position="232"/>
    </location>
</feature>
<keyword evidence="5" id="KW-0863">Zinc-finger</keyword>
<evidence type="ECO:0000259" key="11">
    <source>
        <dbReference type="Pfam" id="PF05181"/>
    </source>
</evidence>
<gene>
    <name evidence="12" type="ORF">TCAL_03958</name>
</gene>
<evidence type="ECO:0000256" key="2">
    <source>
        <dbReference type="ARBA" id="ARBA00005548"/>
    </source>
</evidence>
<feature type="region of interest" description="Disordered" evidence="10">
    <location>
        <begin position="1"/>
        <end position="32"/>
    </location>
</feature>
<evidence type="ECO:0000256" key="10">
    <source>
        <dbReference type="SAM" id="MobiDB-lite"/>
    </source>
</evidence>
<reference evidence="12 13" key="1">
    <citation type="journal article" date="2018" name="Nat. Ecol. Evol.">
        <title>Genomic signatures of mitonuclear coevolution across populations of Tigriopus californicus.</title>
        <authorList>
            <person name="Barreto F.S."/>
            <person name="Watson E.T."/>
            <person name="Lima T.G."/>
            <person name="Willett C.S."/>
            <person name="Edmands S."/>
            <person name="Li W."/>
            <person name="Burton R.S."/>
        </authorList>
    </citation>
    <scope>NUCLEOTIDE SEQUENCE [LARGE SCALE GENOMIC DNA]</scope>
    <source>
        <strain evidence="12 13">San Diego</strain>
    </source>
</reference>
<evidence type="ECO:0000256" key="8">
    <source>
        <dbReference type="ARBA" id="ARBA00023204"/>
    </source>
</evidence>
<proteinExistence type="inferred from homology"/>
<comment type="similarity">
    <text evidence="2">Belongs to the XPA family.</text>
</comment>
<dbReference type="GO" id="GO:0000110">
    <property type="term" value="C:nucleotide-excision repair factor 1 complex"/>
    <property type="evidence" value="ECO:0007669"/>
    <property type="project" value="TreeGrafter"/>
</dbReference>
<evidence type="ECO:0000313" key="12">
    <source>
        <dbReference type="EMBL" id="TRY71992.1"/>
    </source>
</evidence>
<dbReference type="PANTHER" id="PTHR10142">
    <property type="entry name" value="DNA REPAIR PROTEIN COMPLEMENTING XP-A CELLS"/>
    <property type="match status" value="1"/>
</dbReference>
<dbReference type="Gene3D" id="3.90.530.10">
    <property type="entry name" value="XPA C-terminal domain"/>
    <property type="match status" value="1"/>
</dbReference>
<name>A0A553P2Y3_TIGCA</name>
<dbReference type="InterPro" id="IPR022652">
    <property type="entry name" value="Znf_XPA_CS"/>
</dbReference>
<dbReference type="SUPFAM" id="SSF57716">
    <property type="entry name" value="Glucocorticoid receptor-like (DNA-binding domain)"/>
    <property type="match status" value="1"/>
</dbReference>
<dbReference type="InterPro" id="IPR037129">
    <property type="entry name" value="XPA_sf"/>
</dbReference>
<dbReference type="GO" id="GO:0008270">
    <property type="term" value="F:zinc ion binding"/>
    <property type="evidence" value="ECO:0007669"/>
    <property type="project" value="UniProtKB-KW"/>
</dbReference>
<dbReference type="PANTHER" id="PTHR10142:SF0">
    <property type="entry name" value="DNA REPAIR PROTEIN COMPLEMENTING XP-A CELLS"/>
    <property type="match status" value="1"/>
</dbReference>
<dbReference type="AlphaFoldDB" id="A0A553P2Y3"/>
<evidence type="ECO:0000256" key="6">
    <source>
        <dbReference type="ARBA" id="ARBA00022833"/>
    </source>
</evidence>
<dbReference type="FunFam" id="3.90.530.10:FF:000001">
    <property type="entry name" value="DNA repair protein complementing XP-A cells"/>
    <property type="match status" value="1"/>
</dbReference>
<dbReference type="STRING" id="6832.A0A553P2Y3"/>
<keyword evidence="13" id="KW-1185">Reference proteome</keyword>
<sequence length="320" mass="37052">MSKSIFAMEDDDEDLVDPPKPPDTKDDPLFDDDDDLLEGVAVEEISVPNPTSTPPVPLTMSQKARMERNRLKAKSLKQARLMARPYANNPGSSRDQVTGEKLIRVQEKKLVDSGAGFFIEETSEGSDAIDPSTFVQLPAPIIKPDQPSCLECQENFSDSFLFRTFDISVCDKCKETERDGKHELITKTDAKNTFLLKDVDIDKREPVLKFIIRKNPHNPRWGDMKLFLRSQIEDRALEVWGSEEALERQHDLRDEKKEKTKAKRFNNQIKALRMQVRGSLYKKDLSTHKHEFGEEHYDEKQDDYYQKCQSCEFVKRYEKM</sequence>
<dbReference type="OrthoDB" id="68328at2759"/>
<dbReference type="GO" id="GO:0003684">
    <property type="term" value="F:damaged DNA binding"/>
    <property type="evidence" value="ECO:0007669"/>
    <property type="project" value="InterPro"/>
</dbReference>
<comment type="caution">
    <text evidence="12">The sequence shown here is derived from an EMBL/GenBank/DDBJ whole genome shotgun (WGS) entry which is preliminary data.</text>
</comment>
<keyword evidence="3" id="KW-0479">Metal-binding</keyword>
<evidence type="ECO:0000256" key="9">
    <source>
        <dbReference type="ARBA" id="ARBA00023242"/>
    </source>
</evidence>
<organism evidence="12 13">
    <name type="scientific">Tigriopus californicus</name>
    <name type="common">Marine copepod</name>
    <dbReference type="NCBI Taxonomy" id="6832"/>
    <lineage>
        <taxon>Eukaryota</taxon>
        <taxon>Metazoa</taxon>
        <taxon>Ecdysozoa</taxon>
        <taxon>Arthropoda</taxon>
        <taxon>Crustacea</taxon>
        <taxon>Multicrustacea</taxon>
        <taxon>Hexanauplia</taxon>
        <taxon>Copepoda</taxon>
        <taxon>Harpacticoida</taxon>
        <taxon>Harpacticidae</taxon>
        <taxon>Tigriopus</taxon>
    </lineage>
</organism>